<accession>A0A1M4Z7S2</accession>
<dbReference type="Gene3D" id="3.40.630.40">
    <property type="entry name" value="Zn-dependent exopeptidases"/>
    <property type="match status" value="1"/>
</dbReference>
<gene>
    <name evidence="1" type="ORF">SAMN05444279_11857</name>
</gene>
<keyword evidence="1" id="KW-0378">Hydrolase</keyword>
<protein>
    <submittedName>
        <fullName evidence="1">Predicted N-formylglutamate amidohydrolase</fullName>
    </submittedName>
</protein>
<keyword evidence="2" id="KW-1185">Reference proteome</keyword>
<dbReference type="SUPFAM" id="SSF53187">
    <property type="entry name" value="Zn-dependent exopeptidases"/>
    <property type="match status" value="1"/>
</dbReference>
<reference evidence="1 2" key="1">
    <citation type="submission" date="2016-11" db="EMBL/GenBank/DDBJ databases">
        <authorList>
            <person name="Varghese N."/>
            <person name="Submissions S."/>
        </authorList>
    </citation>
    <scope>NUCLEOTIDE SEQUENCE [LARGE SCALE GENOMIC DNA]</scope>
    <source>
        <strain evidence="1 2">DSM 29341</strain>
    </source>
</reference>
<dbReference type="GO" id="GO:0016787">
    <property type="term" value="F:hydrolase activity"/>
    <property type="evidence" value="ECO:0007669"/>
    <property type="project" value="UniProtKB-KW"/>
</dbReference>
<dbReference type="Proteomes" id="UP000325134">
    <property type="component" value="Unassembled WGS sequence"/>
</dbReference>
<evidence type="ECO:0000313" key="1">
    <source>
        <dbReference type="EMBL" id="SHF13837.1"/>
    </source>
</evidence>
<dbReference type="InterPro" id="IPR007709">
    <property type="entry name" value="N-FG_amidohydro"/>
</dbReference>
<dbReference type="AlphaFoldDB" id="A0A1M4Z7S2"/>
<dbReference type="Pfam" id="PF05013">
    <property type="entry name" value="FGase"/>
    <property type="match status" value="1"/>
</dbReference>
<evidence type="ECO:0000313" key="2">
    <source>
        <dbReference type="Proteomes" id="UP000325134"/>
    </source>
</evidence>
<dbReference type="PIRSF" id="PIRSF029730">
    <property type="entry name" value="UCP029730"/>
    <property type="match status" value="1"/>
</dbReference>
<sequence>MLLMKPTPESTLLSPIEAPAARVLNAHGRAPAVLVCEHASRFIPAALNGLGLDAAAARSHAAWDIGAMELAVELMGALDAPLVQARVSRLVYDCNRPPERTDSMPEVSEVFDVPGNRNLTPAQRVQRVREIYEPFRDLLSATLDARPEPPVLITIHSFTPVYKGQKRDVELGILHDQDERAARVMLDHAAGCGLRTALNEPYAAADGVTHTLREHGVARGLPNVMIEVRNDLIDTPAGVNRMAGVLAPVLARTIAAFSPTGTEEQA</sequence>
<proteinExistence type="predicted"/>
<dbReference type="EMBL" id="FQVK01000018">
    <property type="protein sequence ID" value="SHF13837.1"/>
    <property type="molecule type" value="Genomic_DNA"/>
</dbReference>
<name>A0A1M4Z7S2_9RHOB</name>
<dbReference type="InterPro" id="IPR011227">
    <property type="entry name" value="UCP029730"/>
</dbReference>
<organism evidence="1 2">
    <name type="scientific">Ruegeria intermedia</name>
    <dbReference type="NCBI Taxonomy" id="996115"/>
    <lineage>
        <taxon>Bacteria</taxon>
        <taxon>Pseudomonadati</taxon>
        <taxon>Pseudomonadota</taxon>
        <taxon>Alphaproteobacteria</taxon>
        <taxon>Rhodobacterales</taxon>
        <taxon>Roseobacteraceae</taxon>
        <taxon>Ruegeria</taxon>
    </lineage>
</organism>